<keyword evidence="3" id="KW-1185">Reference proteome</keyword>
<dbReference type="InterPro" id="IPR015287">
    <property type="entry name" value="Colicin_D_immunity_dom"/>
</dbReference>
<dbReference type="GO" id="GO:0015643">
    <property type="term" value="F:toxic substance binding"/>
    <property type="evidence" value="ECO:0007669"/>
    <property type="project" value="InterPro"/>
</dbReference>
<dbReference type="Pfam" id="PF09204">
    <property type="entry name" value="Colicin_immun"/>
    <property type="match status" value="1"/>
</dbReference>
<dbReference type="AlphaFoldDB" id="A0AAX3M3D3"/>
<evidence type="ECO:0000313" key="3">
    <source>
        <dbReference type="Proteomes" id="UP001220509"/>
    </source>
</evidence>
<organism evidence="2 3">
    <name type="scientific">Paenibacillus kyungheensis</name>
    <dbReference type="NCBI Taxonomy" id="1452732"/>
    <lineage>
        <taxon>Bacteria</taxon>
        <taxon>Bacillati</taxon>
        <taxon>Bacillota</taxon>
        <taxon>Bacilli</taxon>
        <taxon>Bacillales</taxon>
        <taxon>Paenibacillaceae</taxon>
        <taxon>Paenibacillus</taxon>
    </lineage>
</organism>
<sequence>MTSKEQLYYLINEYIKGNYDTKTFCDQFTIIFNTETDYEDLNEVENKLFLELSSVTTRFSPYEKDFVFQNMYYTEQEVKREVLEIKRKLNSLKK</sequence>
<feature type="domain" description="Colicin D immunity protein" evidence="1">
    <location>
        <begin position="7"/>
        <end position="86"/>
    </location>
</feature>
<protein>
    <submittedName>
        <fullName evidence="2">Colicin immunity domain-containing protein</fullName>
    </submittedName>
</protein>
<evidence type="ECO:0000259" key="1">
    <source>
        <dbReference type="Pfam" id="PF09204"/>
    </source>
</evidence>
<dbReference type="RefSeq" id="WP_273614220.1">
    <property type="nucleotide sequence ID" value="NZ_CP117416.1"/>
</dbReference>
<dbReference type="GO" id="GO:0030153">
    <property type="term" value="P:bacteriocin immunity"/>
    <property type="evidence" value="ECO:0007669"/>
    <property type="project" value="InterPro"/>
</dbReference>
<evidence type="ECO:0000313" key="2">
    <source>
        <dbReference type="EMBL" id="WCT55873.1"/>
    </source>
</evidence>
<dbReference type="KEGG" id="pka:PQ456_22450"/>
<proteinExistence type="predicted"/>
<accession>A0AAX3M3D3</accession>
<dbReference type="EMBL" id="CP117416">
    <property type="protein sequence ID" value="WCT55873.1"/>
    <property type="molecule type" value="Genomic_DNA"/>
</dbReference>
<name>A0AAX3M3D3_9BACL</name>
<reference evidence="2 3" key="1">
    <citation type="submission" date="2023-02" db="EMBL/GenBank/DDBJ databases">
        <title>Genome sequence of Paenibacillus kyungheensis KACC 18744.</title>
        <authorList>
            <person name="Kim S."/>
            <person name="Heo J."/>
            <person name="Kwon S.-W."/>
        </authorList>
    </citation>
    <scope>NUCLEOTIDE SEQUENCE [LARGE SCALE GENOMIC DNA]</scope>
    <source>
        <strain evidence="2 3">KACC 18744</strain>
    </source>
</reference>
<dbReference type="Proteomes" id="UP001220509">
    <property type="component" value="Chromosome"/>
</dbReference>
<gene>
    <name evidence="2" type="ORF">PQ456_22450</name>
</gene>